<accession>A0A379U1X5</accession>
<organism evidence="1 2">
    <name type="scientific">Salmonella diarizonae</name>
    <dbReference type="NCBI Taxonomy" id="59204"/>
    <lineage>
        <taxon>Bacteria</taxon>
        <taxon>Pseudomonadati</taxon>
        <taxon>Pseudomonadota</taxon>
        <taxon>Gammaproteobacteria</taxon>
        <taxon>Enterobacterales</taxon>
        <taxon>Enterobacteriaceae</taxon>
        <taxon>Salmonella</taxon>
    </lineage>
</organism>
<proteinExistence type="predicted"/>
<evidence type="ECO:0000313" key="1">
    <source>
        <dbReference type="EMBL" id="SUG56683.1"/>
    </source>
</evidence>
<reference evidence="1 2" key="1">
    <citation type="submission" date="2018-06" db="EMBL/GenBank/DDBJ databases">
        <authorList>
            <consortium name="Pathogen Informatics"/>
            <person name="Doyle S."/>
        </authorList>
    </citation>
    <scope>NUCLEOTIDE SEQUENCE [LARGE SCALE GENOMIC DNA]</scope>
    <source>
        <strain evidence="1 2">NCTC10060</strain>
    </source>
</reference>
<name>A0A379U1X5_SALDZ</name>
<dbReference type="Proteomes" id="UP000254633">
    <property type="component" value="Unassembled WGS sequence"/>
</dbReference>
<dbReference type="EMBL" id="UGXH01000003">
    <property type="protein sequence ID" value="SUG56683.1"/>
    <property type="molecule type" value="Genomic_DNA"/>
</dbReference>
<gene>
    <name evidence="1" type="ORF">NCTC10060_03866</name>
</gene>
<protein>
    <submittedName>
        <fullName evidence="1">Uncharacterized protein</fullName>
    </submittedName>
</protein>
<evidence type="ECO:0000313" key="2">
    <source>
        <dbReference type="Proteomes" id="UP000254633"/>
    </source>
</evidence>
<dbReference type="AlphaFoldDB" id="A0A379U1X5"/>
<sequence length="47" mass="5402">MLAMNLLRFKQQFSSGFSNNSVTCDSVQRGWRAIGLLQNMLFVFDMV</sequence>